<accession>A0A481Z368</accession>
<organism evidence="1">
    <name type="scientific">Pithovirus LCPAC102</name>
    <dbReference type="NCBI Taxonomy" id="2506587"/>
    <lineage>
        <taxon>Viruses</taxon>
        <taxon>Pithoviruses</taxon>
    </lineage>
</organism>
<proteinExistence type="predicted"/>
<sequence length="125" mass="14571">MSISETTNTIARVFRDALNLYIGDLAIEYGLGPPENYTVYIKDIKQDISDTTQWNIIADISSLNIKYLNKFITEHGIEFWNKNALLYINKKMIPYFKHSNINAKYDIFTDIFIYSISIILNVTYL</sequence>
<reference evidence="1" key="1">
    <citation type="journal article" date="2019" name="MBio">
        <title>Virus Genomes from Deep Sea Sediments Expand the Ocean Megavirome and Support Independent Origins of Viral Gigantism.</title>
        <authorList>
            <person name="Backstrom D."/>
            <person name="Yutin N."/>
            <person name="Jorgensen S.L."/>
            <person name="Dharamshi J."/>
            <person name="Homa F."/>
            <person name="Zaremba-Niedwiedzka K."/>
            <person name="Spang A."/>
            <person name="Wolf Y.I."/>
            <person name="Koonin E.V."/>
            <person name="Ettema T.J."/>
        </authorList>
    </citation>
    <scope>NUCLEOTIDE SEQUENCE</scope>
</reference>
<protein>
    <submittedName>
        <fullName evidence="1">Uncharacterized protein</fullName>
    </submittedName>
</protein>
<dbReference type="EMBL" id="MK500469">
    <property type="protein sequence ID" value="QBK90213.1"/>
    <property type="molecule type" value="Genomic_DNA"/>
</dbReference>
<name>A0A481Z368_9VIRU</name>
<gene>
    <name evidence="1" type="ORF">LCPAC102_01260</name>
</gene>
<evidence type="ECO:0000313" key="1">
    <source>
        <dbReference type="EMBL" id="QBK90213.1"/>
    </source>
</evidence>